<proteinExistence type="predicted"/>
<organism evidence="2 3">
    <name type="scientific">Pseudobdellovibrio exovorus JSS</name>
    <dbReference type="NCBI Taxonomy" id="1184267"/>
    <lineage>
        <taxon>Bacteria</taxon>
        <taxon>Pseudomonadati</taxon>
        <taxon>Bdellovibrionota</taxon>
        <taxon>Bdellovibrionia</taxon>
        <taxon>Bdellovibrionales</taxon>
        <taxon>Pseudobdellovibrionaceae</taxon>
        <taxon>Pseudobdellovibrio</taxon>
    </lineage>
</organism>
<dbReference type="Proteomes" id="UP000012040">
    <property type="component" value="Chromosome"/>
</dbReference>
<protein>
    <recommendedName>
        <fullName evidence="1">Methyltransferase domain-containing protein</fullName>
    </recommendedName>
</protein>
<dbReference type="HOGENOM" id="CLU_081790_0_0_7"/>
<dbReference type="AlphaFoldDB" id="M4V806"/>
<evidence type="ECO:0000259" key="1">
    <source>
        <dbReference type="Pfam" id="PF13649"/>
    </source>
</evidence>
<dbReference type="EMBL" id="CP003537">
    <property type="protein sequence ID" value="AGH95353.1"/>
    <property type="molecule type" value="Genomic_DNA"/>
</dbReference>
<dbReference type="STRING" id="1184267.A11Q_1137"/>
<dbReference type="RefSeq" id="WP_015469843.1">
    <property type="nucleotide sequence ID" value="NC_020813.1"/>
</dbReference>
<gene>
    <name evidence="2" type="ORF">A11Q_1137</name>
</gene>
<dbReference type="eggNOG" id="COG2226">
    <property type="taxonomic scope" value="Bacteria"/>
</dbReference>
<dbReference type="InterPro" id="IPR029063">
    <property type="entry name" value="SAM-dependent_MTases_sf"/>
</dbReference>
<dbReference type="SUPFAM" id="SSF53335">
    <property type="entry name" value="S-adenosyl-L-methionine-dependent methyltransferases"/>
    <property type="match status" value="1"/>
</dbReference>
<dbReference type="CDD" id="cd02440">
    <property type="entry name" value="AdoMet_MTases"/>
    <property type="match status" value="1"/>
</dbReference>
<dbReference type="PATRIC" id="fig|1184267.3.peg.1150"/>
<keyword evidence="3" id="KW-1185">Reference proteome</keyword>
<evidence type="ECO:0000313" key="3">
    <source>
        <dbReference type="Proteomes" id="UP000012040"/>
    </source>
</evidence>
<sequence length="231" mass="25741">MNKPTTPPDFFTKELSLAYDERNSKLSPISENLHFLIRLAIQDLPTKSHILCIGVGTGAEILSLAKAFPEWTFLGVDPSASMLEVCAERLQIAGVSERCQLVCGYVQDVPKGEKFDAVLSVLVAHFVRREERLDFFQNMVSRLKSGGYLVNAEISCDLNAPEFPLMLKGWEQVQTLMGATPESLAGLPQQLRTVLNILPNSETEDILRQSGILSPTKFFQSFMISAWYGKK</sequence>
<dbReference type="PANTHER" id="PTHR43667:SF2">
    <property type="entry name" value="FATTY ACID C-METHYL TRANSFERASE"/>
    <property type="match status" value="1"/>
</dbReference>
<evidence type="ECO:0000313" key="2">
    <source>
        <dbReference type="EMBL" id="AGH95353.1"/>
    </source>
</evidence>
<dbReference type="KEGG" id="bex:A11Q_1137"/>
<dbReference type="InterPro" id="IPR050723">
    <property type="entry name" value="CFA/CMAS"/>
</dbReference>
<feature type="domain" description="Methyltransferase" evidence="1">
    <location>
        <begin position="50"/>
        <end position="147"/>
    </location>
</feature>
<dbReference type="InterPro" id="IPR041698">
    <property type="entry name" value="Methyltransf_25"/>
</dbReference>
<dbReference type="Pfam" id="PF13649">
    <property type="entry name" value="Methyltransf_25"/>
    <property type="match status" value="1"/>
</dbReference>
<accession>M4V806</accession>
<name>M4V806_9BACT</name>
<dbReference type="Gene3D" id="3.40.50.150">
    <property type="entry name" value="Vaccinia Virus protein VP39"/>
    <property type="match status" value="1"/>
</dbReference>
<dbReference type="PANTHER" id="PTHR43667">
    <property type="entry name" value="CYCLOPROPANE-FATTY-ACYL-PHOSPHOLIPID SYNTHASE"/>
    <property type="match status" value="1"/>
</dbReference>
<reference evidence="2 3" key="1">
    <citation type="journal article" date="2013" name="ISME J.">
        <title>By their genes ye shall know them: genomic signatures of predatory bacteria.</title>
        <authorList>
            <person name="Pasternak Z."/>
            <person name="Pietrokovski S."/>
            <person name="Rotem O."/>
            <person name="Gophna U."/>
            <person name="Lurie-Weinberger M.N."/>
            <person name="Jurkevitch E."/>
        </authorList>
    </citation>
    <scope>NUCLEOTIDE SEQUENCE [LARGE SCALE GENOMIC DNA]</scope>
    <source>
        <strain evidence="2 3">JSS</strain>
    </source>
</reference>
<dbReference type="OrthoDB" id="9779941at2"/>